<dbReference type="GO" id="GO:0003677">
    <property type="term" value="F:DNA binding"/>
    <property type="evidence" value="ECO:0007669"/>
    <property type="project" value="UniProtKB-UniRule"/>
</dbReference>
<accession>A0A917E376</accession>
<evidence type="ECO:0000313" key="6">
    <source>
        <dbReference type="EMBL" id="GGD98631.1"/>
    </source>
</evidence>
<keyword evidence="2 4" id="KW-0238">DNA-binding</keyword>
<evidence type="ECO:0000256" key="2">
    <source>
        <dbReference type="ARBA" id="ARBA00023125"/>
    </source>
</evidence>
<dbReference type="InterPro" id="IPR001647">
    <property type="entry name" value="HTH_TetR"/>
</dbReference>
<keyword evidence="3" id="KW-0804">Transcription</keyword>
<dbReference type="PROSITE" id="PS50977">
    <property type="entry name" value="HTH_TETR_2"/>
    <property type="match status" value="1"/>
</dbReference>
<dbReference type="SUPFAM" id="SSF46689">
    <property type="entry name" value="Homeodomain-like"/>
    <property type="match status" value="1"/>
</dbReference>
<dbReference type="InterPro" id="IPR054156">
    <property type="entry name" value="YxaF_TetR_C"/>
</dbReference>
<name>A0A917E376_9SPHN</name>
<evidence type="ECO:0000256" key="4">
    <source>
        <dbReference type="PROSITE-ProRule" id="PRU00335"/>
    </source>
</evidence>
<evidence type="ECO:0000313" key="7">
    <source>
        <dbReference type="Proteomes" id="UP000635071"/>
    </source>
</evidence>
<dbReference type="Pfam" id="PF00440">
    <property type="entry name" value="TetR_N"/>
    <property type="match status" value="1"/>
</dbReference>
<dbReference type="SUPFAM" id="SSF48498">
    <property type="entry name" value="Tetracyclin repressor-like, C-terminal domain"/>
    <property type="match status" value="1"/>
</dbReference>
<sequence length="192" mass="20170">MLEAAVRLVRQQGFGGTSVDALCAAAGVTKGAFFHHFASKEALGVAAAAAWGAHAASLFDDAQYRRDPDPVARVLAYVDHRAALLEGAAWEFTCLAGTMVQELHESSPAIREACRASIFGHADSLAGDFHDAIADRGVVGVTGIGLARHVQAVLQGGFIMAKANGGPEAARDAVAHLRHYLVLIFGEENDHD</sequence>
<evidence type="ECO:0000256" key="3">
    <source>
        <dbReference type="ARBA" id="ARBA00023163"/>
    </source>
</evidence>
<dbReference type="Gene3D" id="1.10.357.10">
    <property type="entry name" value="Tetracycline Repressor, domain 2"/>
    <property type="match status" value="1"/>
</dbReference>
<evidence type="ECO:0000259" key="5">
    <source>
        <dbReference type="PROSITE" id="PS50977"/>
    </source>
</evidence>
<organism evidence="6 7">
    <name type="scientific">Sandarakinorhabdus glacialis</name>
    <dbReference type="NCBI Taxonomy" id="1614636"/>
    <lineage>
        <taxon>Bacteria</taxon>
        <taxon>Pseudomonadati</taxon>
        <taxon>Pseudomonadota</taxon>
        <taxon>Alphaproteobacteria</taxon>
        <taxon>Sphingomonadales</taxon>
        <taxon>Sphingosinicellaceae</taxon>
        <taxon>Sandarakinorhabdus</taxon>
    </lineage>
</organism>
<keyword evidence="7" id="KW-1185">Reference proteome</keyword>
<reference evidence="6" key="2">
    <citation type="submission" date="2020-09" db="EMBL/GenBank/DDBJ databases">
        <authorList>
            <person name="Sun Q."/>
            <person name="Zhou Y."/>
        </authorList>
    </citation>
    <scope>NUCLEOTIDE SEQUENCE</scope>
    <source>
        <strain evidence="6">CGMCC 1.15519</strain>
    </source>
</reference>
<proteinExistence type="predicted"/>
<dbReference type="InterPro" id="IPR009057">
    <property type="entry name" value="Homeodomain-like_sf"/>
</dbReference>
<dbReference type="InterPro" id="IPR036271">
    <property type="entry name" value="Tet_transcr_reg_TetR-rel_C_sf"/>
</dbReference>
<dbReference type="Proteomes" id="UP000635071">
    <property type="component" value="Unassembled WGS sequence"/>
</dbReference>
<dbReference type="AlphaFoldDB" id="A0A917E376"/>
<dbReference type="PRINTS" id="PR00455">
    <property type="entry name" value="HTHTETR"/>
</dbReference>
<dbReference type="Pfam" id="PF21993">
    <property type="entry name" value="TetR_C_13_2"/>
    <property type="match status" value="1"/>
</dbReference>
<dbReference type="InterPro" id="IPR023772">
    <property type="entry name" value="DNA-bd_HTH_TetR-type_CS"/>
</dbReference>
<dbReference type="PANTHER" id="PTHR47506">
    <property type="entry name" value="TRANSCRIPTIONAL REGULATORY PROTEIN"/>
    <property type="match status" value="1"/>
</dbReference>
<evidence type="ECO:0000256" key="1">
    <source>
        <dbReference type="ARBA" id="ARBA00023015"/>
    </source>
</evidence>
<comment type="caution">
    <text evidence="6">The sequence shown here is derived from an EMBL/GenBank/DDBJ whole genome shotgun (WGS) entry which is preliminary data.</text>
</comment>
<gene>
    <name evidence="6" type="ORF">GCM10011529_00860</name>
</gene>
<feature type="domain" description="HTH tetR-type" evidence="5">
    <location>
        <begin position="1"/>
        <end position="55"/>
    </location>
</feature>
<keyword evidence="1" id="KW-0805">Transcription regulation</keyword>
<dbReference type="PANTHER" id="PTHR47506:SF1">
    <property type="entry name" value="HTH-TYPE TRANSCRIPTIONAL REGULATOR YJDC"/>
    <property type="match status" value="1"/>
</dbReference>
<feature type="DNA-binding region" description="H-T-H motif" evidence="4">
    <location>
        <begin position="18"/>
        <end position="37"/>
    </location>
</feature>
<protein>
    <submittedName>
        <fullName evidence="6">TetR family transcriptional regulator</fullName>
    </submittedName>
</protein>
<dbReference type="PROSITE" id="PS01081">
    <property type="entry name" value="HTH_TETR_1"/>
    <property type="match status" value="1"/>
</dbReference>
<reference evidence="6" key="1">
    <citation type="journal article" date="2014" name="Int. J. Syst. Evol. Microbiol.">
        <title>Complete genome sequence of Corynebacterium casei LMG S-19264T (=DSM 44701T), isolated from a smear-ripened cheese.</title>
        <authorList>
            <consortium name="US DOE Joint Genome Institute (JGI-PGF)"/>
            <person name="Walter F."/>
            <person name="Albersmeier A."/>
            <person name="Kalinowski J."/>
            <person name="Ruckert C."/>
        </authorList>
    </citation>
    <scope>NUCLEOTIDE SEQUENCE</scope>
    <source>
        <strain evidence="6">CGMCC 1.15519</strain>
    </source>
</reference>
<dbReference type="EMBL" id="BMJM01000001">
    <property type="protein sequence ID" value="GGD98631.1"/>
    <property type="molecule type" value="Genomic_DNA"/>
</dbReference>